<dbReference type="InterPro" id="IPR045608">
    <property type="entry name" value="Trypco2"/>
</dbReference>
<gene>
    <name evidence="2" type="ORF">ATK36_1266</name>
</gene>
<dbReference type="RefSeq" id="WP_098510388.1">
    <property type="nucleotide sequence ID" value="NZ_JBIAKZ010000008.1"/>
</dbReference>
<dbReference type="AlphaFoldDB" id="A0A2A9F654"/>
<organism evidence="2 3">
    <name type="scientific">Amycolatopsis sulphurea</name>
    <dbReference type="NCBI Taxonomy" id="76022"/>
    <lineage>
        <taxon>Bacteria</taxon>
        <taxon>Bacillati</taxon>
        <taxon>Actinomycetota</taxon>
        <taxon>Actinomycetes</taxon>
        <taxon>Pseudonocardiales</taxon>
        <taxon>Pseudonocardiaceae</taxon>
        <taxon>Amycolatopsis</taxon>
    </lineage>
</organism>
<dbReference type="EMBL" id="PDJK01000002">
    <property type="protein sequence ID" value="PFG46296.1"/>
    <property type="molecule type" value="Genomic_DNA"/>
</dbReference>
<evidence type="ECO:0000313" key="2">
    <source>
        <dbReference type="EMBL" id="PFG46296.1"/>
    </source>
</evidence>
<name>A0A2A9F654_9PSEU</name>
<evidence type="ECO:0000313" key="3">
    <source>
        <dbReference type="Proteomes" id="UP000243542"/>
    </source>
</evidence>
<protein>
    <recommendedName>
        <fullName evidence="1">Trypsin-co-occurring domain-containing protein</fullName>
    </recommendedName>
</protein>
<reference evidence="2 3" key="1">
    <citation type="submission" date="2017-10" db="EMBL/GenBank/DDBJ databases">
        <title>Sequencing the genomes of 1000 actinobacteria strains.</title>
        <authorList>
            <person name="Klenk H.-P."/>
        </authorList>
    </citation>
    <scope>NUCLEOTIDE SEQUENCE [LARGE SCALE GENOMIC DNA]</scope>
    <source>
        <strain evidence="2 3">DSM 46092</strain>
    </source>
</reference>
<accession>A0A2A9F654</accession>
<comment type="caution">
    <text evidence="2">The sequence shown here is derived from an EMBL/GenBank/DDBJ whole genome shotgun (WGS) entry which is preliminary data.</text>
</comment>
<evidence type="ECO:0000259" key="1">
    <source>
        <dbReference type="Pfam" id="PF19631"/>
    </source>
</evidence>
<sequence length="169" mass="17459">MHVTATGVPVSSLVDAVKAAVRDAGISSADPGRTVRVTAVQLTLNAIATTGSGARLEFKIPFVGMTVKLGTTLTTKDTHAIDITLVPPDLAPAHEIRDGTVDQVLVDAITTIMTVLAVAGGGEDPFVLKESTVELSFTVTEDGSISLGLDTETKDELSHKLKITVAPVG</sequence>
<keyword evidence="3" id="KW-1185">Reference proteome</keyword>
<dbReference type="Pfam" id="PF19631">
    <property type="entry name" value="Trypco2"/>
    <property type="match status" value="1"/>
</dbReference>
<feature type="domain" description="Trypsin-co-occurring" evidence="1">
    <location>
        <begin position="8"/>
        <end position="87"/>
    </location>
</feature>
<proteinExistence type="predicted"/>
<dbReference type="Proteomes" id="UP000243542">
    <property type="component" value="Unassembled WGS sequence"/>
</dbReference>